<keyword evidence="1 3" id="KW-0479">Metal-binding</keyword>
<evidence type="ECO:0000256" key="2">
    <source>
        <dbReference type="PIRSR" id="PIRSR000296-1"/>
    </source>
</evidence>
<dbReference type="PANTHER" id="PTHR11465">
    <property type="entry name" value="CATALASE"/>
    <property type="match status" value="1"/>
</dbReference>
<dbReference type="SMART" id="SM01060">
    <property type="entry name" value="Catalase"/>
    <property type="match status" value="1"/>
</dbReference>
<dbReference type="CDD" id="cd08153">
    <property type="entry name" value="srpA_like"/>
    <property type="match status" value="1"/>
</dbReference>
<dbReference type="AlphaFoldDB" id="A0A512JA92"/>
<sequence>MTHRGFARALALGLAFGTALGAAWSGAFWPGGLRAQEAATTAEQTVDAMNALFGKHPGFRANHAKGVVAEGSFTPSPEGAKLSTASVFAGPAVPVTVRFSDATGVPTIPDGSVQANPHGLAVKFKLADGSEMDVVVNALKFFPVATGEEFRDLLIAAGKSGPDAPHPTPLETFAQSHPAAAAAGGTARSPTSFARQTYNGVNAFVFVDKDGKRQPFRYRFVPVQGEEILSEDEAKARAPNYLTEEIGPRLAKGPAEFRVLAQLAQDGDPTSDATKPWPDDRRTVDLGTLTVTKAVPDSASAEKALLFMPNALTDGIEVSDDPLIDARVQAYAVSFGRRTQ</sequence>
<dbReference type="PRINTS" id="PR00067">
    <property type="entry name" value="CATALASE"/>
</dbReference>
<feature type="binding site" description="axial binding residue" evidence="3">
    <location>
        <position position="331"/>
    </location>
    <ligand>
        <name>heme</name>
        <dbReference type="ChEBI" id="CHEBI:30413"/>
    </ligand>
    <ligandPart>
        <name>Fe</name>
        <dbReference type="ChEBI" id="CHEBI:18248"/>
    </ligandPart>
</feature>
<dbReference type="SUPFAM" id="SSF56634">
    <property type="entry name" value="Heme-dependent catalase-like"/>
    <property type="match status" value="1"/>
</dbReference>
<dbReference type="InterPro" id="IPR020835">
    <property type="entry name" value="Catalase_sf"/>
</dbReference>
<dbReference type="GO" id="GO:0004096">
    <property type="term" value="F:catalase activity"/>
    <property type="evidence" value="ECO:0007669"/>
    <property type="project" value="InterPro"/>
</dbReference>
<keyword evidence="1 3" id="KW-0349">Heme</keyword>
<evidence type="ECO:0000313" key="5">
    <source>
        <dbReference type="EMBL" id="GEP06884.1"/>
    </source>
</evidence>
<dbReference type="PIRSF" id="PIRSF000296">
    <property type="entry name" value="SrpA"/>
    <property type="match status" value="1"/>
</dbReference>
<dbReference type="RefSeq" id="WP_147028388.1">
    <property type="nucleotide sequence ID" value="NZ_BJZU01000127.1"/>
</dbReference>
<reference evidence="5 7" key="3">
    <citation type="submission" date="2019-07" db="EMBL/GenBank/DDBJ databases">
        <title>Whole genome shotgun sequence of Methylobacterium oxalidis NBRC 107715.</title>
        <authorList>
            <person name="Hosoyama A."/>
            <person name="Uohara A."/>
            <person name="Ohji S."/>
            <person name="Ichikawa N."/>
        </authorList>
    </citation>
    <scope>NUCLEOTIDE SEQUENCE [LARGE SCALE GENOMIC DNA]</scope>
    <source>
        <strain evidence="5 7">NBRC 107715</strain>
    </source>
</reference>
<name>A0A512JA92_9HYPH</name>
<evidence type="ECO:0000313" key="7">
    <source>
        <dbReference type="Proteomes" id="UP000321960"/>
    </source>
</evidence>
<evidence type="ECO:0000313" key="6">
    <source>
        <dbReference type="EMBL" id="GLS65327.1"/>
    </source>
</evidence>
<organism evidence="5 7">
    <name type="scientific">Methylobacterium oxalidis</name>
    <dbReference type="NCBI Taxonomy" id="944322"/>
    <lineage>
        <taxon>Bacteria</taxon>
        <taxon>Pseudomonadati</taxon>
        <taxon>Pseudomonadota</taxon>
        <taxon>Alphaproteobacteria</taxon>
        <taxon>Hyphomicrobiales</taxon>
        <taxon>Methylobacteriaceae</taxon>
        <taxon>Methylobacterium</taxon>
    </lineage>
</organism>
<evidence type="ECO:0000256" key="1">
    <source>
        <dbReference type="PIRNR" id="PIRNR000296"/>
    </source>
</evidence>
<comment type="function">
    <text evidence="1">Has an organic peroxide-dependent peroxidase activity.</text>
</comment>
<dbReference type="InterPro" id="IPR024168">
    <property type="entry name" value="Catalase_SrpA-type_pred"/>
</dbReference>
<gene>
    <name evidence="6" type="ORF">GCM10007888_37090</name>
    <name evidence="5" type="ORF">MOX02_49220</name>
</gene>
<keyword evidence="1 3" id="KW-0408">Iron</keyword>
<dbReference type="Pfam" id="PF00199">
    <property type="entry name" value="Catalase"/>
    <property type="match status" value="1"/>
</dbReference>
<dbReference type="GO" id="GO:0042542">
    <property type="term" value="P:response to hydrogen peroxide"/>
    <property type="evidence" value="ECO:0007669"/>
    <property type="project" value="TreeGrafter"/>
</dbReference>
<dbReference type="Gene3D" id="1.20.1280.120">
    <property type="match status" value="1"/>
</dbReference>
<dbReference type="EC" id="1.11.1.-" evidence="1"/>
<feature type="active site" evidence="2">
    <location>
        <position position="63"/>
    </location>
</feature>
<keyword evidence="8" id="KW-1185">Reference proteome</keyword>
<dbReference type="EMBL" id="BJZU01000127">
    <property type="protein sequence ID" value="GEP06884.1"/>
    <property type="molecule type" value="Genomic_DNA"/>
</dbReference>
<comment type="caution">
    <text evidence="5">The sequence shown here is derived from an EMBL/GenBank/DDBJ whole genome shotgun (WGS) entry which is preliminary data.</text>
</comment>
<reference evidence="6" key="4">
    <citation type="submission" date="2023-01" db="EMBL/GenBank/DDBJ databases">
        <title>Draft genome sequence of Methylobacterium oxalidis strain NBRC 107715.</title>
        <authorList>
            <person name="Sun Q."/>
            <person name="Mori K."/>
        </authorList>
    </citation>
    <scope>NUCLEOTIDE SEQUENCE</scope>
    <source>
        <strain evidence="6">NBRC 107715</strain>
    </source>
</reference>
<accession>A0A512JA92</accession>
<comment type="cofactor">
    <cofactor evidence="1">
        <name>heme</name>
        <dbReference type="ChEBI" id="CHEBI:30413"/>
    </cofactor>
</comment>
<feature type="domain" description="Catalase core" evidence="4">
    <location>
        <begin position="33"/>
        <end position="340"/>
    </location>
</feature>
<evidence type="ECO:0000256" key="3">
    <source>
        <dbReference type="PIRSR" id="PIRSR000296-2"/>
    </source>
</evidence>
<reference evidence="6" key="1">
    <citation type="journal article" date="2014" name="Int. J. Syst. Evol. Microbiol.">
        <title>Complete genome of a new Firmicutes species belonging to the dominant human colonic microbiota ('Ruminococcus bicirculans') reveals two chromosomes and a selective capacity to utilize plant glucans.</title>
        <authorList>
            <consortium name="NISC Comparative Sequencing Program"/>
            <person name="Wegmann U."/>
            <person name="Louis P."/>
            <person name="Goesmann A."/>
            <person name="Henrissat B."/>
            <person name="Duncan S.H."/>
            <person name="Flint H.J."/>
        </authorList>
    </citation>
    <scope>NUCLEOTIDE SEQUENCE</scope>
    <source>
        <strain evidence="6">NBRC 107715</strain>
    </source>
</reference>
<dbReference type="Proteomes" id="UP001156856">
    <property type="component" value="Unassembled WGS sequence"/>
</dbReference>
<reference evidence="8" key="2">
    <citation type="journal article" date="2019" name="Int. J. Syst. Evol. Microbiol.">
        <title>The Global Catalogue of Microorganisms (GCM) 10K type strain sequencing project: providing services to taxonomists for standard genome sequencing and annotation.</title>
        <authorList>
            <consortium name="The Broad Institute Genomics Platform"/>
            <consortium name="The Broad Institute Genome Sequencing Center for Infectious Disease"/>
            <person name="Wu L."/>
            <person name="Ma J."/>
        </authorList>
    </citation>
    <scope>NUCLEOTIDE SEQUENCE [LARGE SCALE GENOMIC DNA]</scope>
    <source>
        <strain evidence="8">NBRC 107715</strain>
    </source>
</reference>
<evidence type="ECO:0000259" key="4">
    <source>
        <dbReference type="SMART" id="SM01060"/>
    </source>
</evidence>
<comment type="similarity">
    <text evidence="1">Belongs to the catalase family.</text>
</comment>
<dbReference type="GO" id="GO:0046872">
    <property type="term" value="F:metal ion binding"/>
    <property type="evidence" value="ECO:0007669"/>
    <property type="project" value="UniProtKB-KW"/>
</dbReference>
<dbReference type="PROSITE" id="PS51402">
    <property type="entry name" value="CATALASE_3"/>
    <property type="match status" value="1"/>
</dbReference>
<dbReference type="PANTHER" id="PTHR11465:SF62">
    <property type="entry name" value="CATALASE T"/>
    <property type="match status" value="1"/>
</dbReference>
<dbReference type="EMBL" id="BSPK01000068">
    <property type="protein sequence ID" value="GLS65327.1"/>
    <property type="molecule type" value="Genomic_DNA"/>
</dbReference>
<dbReference type="Proteomes" id="UP000321960">
    <property type="component" value="Unassembled WGS sequence"/>
</dbReference>
<dbReference type="OrthoDB" id="255727at2"/>
<protein>
    <recommendedName>
        <fullName evidence="1">Catalase-related peroxidase</fullName>
        <ecNumber evidence="1">1.11.1.-</ecNumber>
    </recommendedName>
</protein>
<keyword evidence="1 5" id="KW-0575">Peroxidase</keyword>
<dbReference type="GO" id="GO:0005737">
    <property type="term" value="C:cytoplasm"/>
    <property type="evidence" value="ECO:0007669"/>
    <property type="project" value="TreeGrafter"/>
</dbReference>
<dbReference type="GO" id="GO:0042744">
    <property type="term" value="P:hydrogen peroxide catabolic process"/>
    <property type="evidence" value="ECO:0007669"/>
    <property type="project" value="TreeGrafter"/>
</dbReference>
<evidence type="ECO:0000313" key="8">
    <source>
        <dbReference type="Proteomes" id="UP001156856"/>
    </source>
</evidence>
<dbReference type="Gene3D" id="2.40.180.10">
    <property type="entry name" value="Catalase core domain"/>
    <property type="match status" value="1"/>
</dbReference>
<dbReference type="InterPro" id="IPR018028">
    <property type="entry name" value="Catalase"/>
</dbReference>
<dbReference type="InterPro" id="IPR011614">
    <property type="entry name" value="Catalase_core"/>
</dbReference>
<dbReference type="GO" id="GO:0020037">
    <property type="term" value="F:heme binding"/>
    <property type="evidence" value="ECO:0007669"/>
    <property type="project" value="InterPro"/>
</dbReference>
<proteinExistence type="inferred from homology"/>
<keyword evidence="1" id="KW-0560">Oxidoreductase</keyword>